<evidence type="ECO:0000256" key="4">
    <source>
        <dbReference type="PROSITE-ProRule" id="PRU00335"/>
    </source>
</evidence>
<dbReference type="STRING" id="394221.Mmar10_1981"/>
<dbReference type="GO" id="GO:0000976">
    <property type="term" value="F:transcription cis-regulatory region binding"/>
    <property type="evidence" value="ECO:0007669"/>
    <property type="project" value="TreeGrafter"/>
</dbReference>
<proteinExistence type="predicted"/>
<evidence type="ECO:0000256" key="2">
    <source>
        <dbReference type="ARBA" id="ARBA00023125"/>
    </source>
</evidence>
<evidence type="ECO:0000256" key="1">
    <source>
        <dbReference type="ARBA" id="ARBA00023015"/>
    </source>
</evidence>
<dbReference type="AlphaFoldDB" id="Q0AN64"/>
<evidence type="ECO:0000259" key="6">
    <source>
        <dbReference type="PROSITE" id="PS50977"/>
    </source>
</evidence>
<evidence type="ECO:0000313" key="8">
    <source>
        <dbReference type="Proteomes" id="UP000001964"/>
    </source>
</evidence>
<evidence type="ECO:0000313" key="7">
    <source>
        <dbReference type="EMBL" id="ABI66273.1"/>
    </source>
</evidence>
<dbReference type="KEGG" id="mmr:Mmar10_1981"/>
<sequence>MRQTVNERAPTENVDLGRRAAPRQKRSQERINTIVAATKYLLENDGADAITTSSVAAQAGVPVSSVYRYFPNIYALHCTILDEFMLEAEAIISTILEDPEEQDWRISIFGMLNGLRQLVAGNPSYGAVFQLTLTTPELRVVRERWNLRLAAVLSHRWHKGMDGFHDGDPEVVARLTVEFYCAAEVLIFATRDRPEQAETYFNETLMALQRYLAPYLD</sequence>
<dbReference type="SUPFAM" id="SSF46689">
    <property type="entry name" value="Homeodomain-like"/>
    <property type="match status" value="1"/>
</dbReference>
<dbReference type="InterPro" id="IPR001647">
    <property type="entry name" value="HTH_TetR"/>
</dbReference>
<feature type="DNA-binding region" description="H-T-H motif" evidence="4">
    <location>
        <begin position="51"/>
        <end position="70"/>
    </location>
</feature>
<feature type="region of interest" description="Disordered" evidence="5">
    <location>
        <begin position="1"/>
        <end position="27"/>
    </location>
</feature>
<feature type="domain" description="HTH tetR-type" evidence="6">
    <location>
        <begin position="28"/>
        <end position="88"/>
    </location>
</feature>
<dbReference type="PROSITE" id="PS50977">
    <property type="entry name" value="HTH_TETR_2"/>
    <property type="match status" value="1"/>
</dbReference>
<dbReference type="OrthoDB" id="9779746at2"/>
<protein>
    <submittedName>
        <fullName evidence="7">Transcriptional regulator, TetR family</fullName>
    </submittedName>
</protein>
<organism evidence="7 8">
    <name type="scientific">Maricaulis maris (strain MCS10)</name>
    <name type="common">Caulobacter maris</name>
    <dbReference type="NCBI Taxonomy" id="394221"/>
    <lineage>
        <taxon>Bacteria</taxon>
        <taxon>Pseudomonadati</taxon>
        <taxon>Pseudomonadota</taxon>
        <taxon>Alphaproteobacteria</taxon>
        <taxon>Maricaulales</taxon>
        <taxon>Maricaulaceae</taxon>
        <taxon>Maricaulis</taxon>
    </lineage>
</organism>
<accession>Q0AN64</accession>
<keyword evidence="8" id="KW-1185">Reference proteome</keyword>
<dbReference type="Pfam" id="PF00440">
    <property type="entry name" value="TetR_N"/>
    <property type="match status" value="1"/>
</dbReference>
<keyword evidence="3" id="KW-0804">Transcription</keyword>
<dbReference type="PANTHER" id="PTHR30055">
    <property type="entry name" value="HTH-TYPE TRANSCRIPTIONAL REGULATOR RUTR"/>
    <property type="match status" value="1"/>
</dbReference>
<keyword evidence="2 4" id="KW-0238">DNA-binding</keyword>
<dbReference type="InterPro" id="IPR050109">
    <property type="entry name" value="HTH-type_TetR-like_transc_reg"/>
</dbReference>
<keyword evidence="1" id="KW-0805">Transcription regulation</keyword>
<dbReference type="Gene3D" id="1.10.357.10">
    <property type="entry name" value="Tetracycline Repressor, domain 2"/>
    <property type="match status" value="1"/>
</dbReference>
<dbReference type="HOGENOM" id="CLU_069356_46_2_5"/>
<gene>
    <name evidence="7" type="ordered locus">Mmar10_1981</name>
</gene>
<dbReference type="Proteomes" id="UP000001964">
    <property type="component" value="Chromosome"/>
</dbReference>
<dbReference type="EMBL" id="CP000449">
    <property type="protein sequence ID" value="ABI66273.1"/>
    <property type="molecule type" value="Genomic_DNA"/>
</dbReference>
<dbReference type="eggNOG" id="COG1309">
    <property type="taxonomic scope" value="Bacteria"/>
</dbReference>
<dbReference type="RefSeq" id="WP_011643918.1">
    <property type="nucleotide sequence ID" value="NC_008347.1"/>
</dbReference>
<dbReference type="GO" id="GO:0003700">
    <property type="term" value="F:DNA-binding transcription factor activity"/>
    <property type="evidence" value="ECO:0007669"/>
    <property type="project" value="TreeGrafter"/>
</dbReference>
<name>Q0AN64_MARMM</name>
<dbReference type="InterPro" id="IPR009057">
    <property type="entry name" value="Homeodomain-like_sf"/>
</dbReference>
<evidence type="ECO:0000256" key="3">
    <source>
        <dbReference type="ARBA" id="ARBA00023163"/>
    </source>
</evidence>
<reference evidence="7 8" key="1">
    <citation type="submission" date="2006-08" db="EMBL/GenBank/DDBJ databases">
        <title>Complete sequence of Maricaulis maris MCS10.</title>
        <authorList>
            <consortium name="US DOE Joint Genome Institute"/>
            <person name="Copeland A."/>
            <person name="Lucas S."/>
            <person name="Lapidus A."/>
            <person name="Barry K."/>
            <person name="Detter J.C."/>
            <person name="Glavina del Rio T."/>
            <person name="Hammon N."/>
            <person name="Israni S."/>
            <person name="Dalin E."/>
            <person name="Tice H."/>
            <person name="Pitluck S."/>
            <person name="Saunders E."/>
            <person name="Brettin T."/>
            <person name="Bruce D."/>
            <person name="Han C."/>
            <person name="Tapia R."/>
            <person name="Gilna P."/>
            <person name="Schmutz J."/>
            <person name="Larimer F."/>
            <person name="Land M."/>
            <person name="Hauser L."/>
            <person name="Kyrpides N."/>
            <person name="Mikhailova N."/>
            <person name="Viollier P."/>
            <person name="Stephens C."/>
            <person name="Richardson P."/>
        </authorList>
    </citation>
    <scope>NUCLEOTIDE SEQUENCE [LARGE SCALE GENOMIC DNA]</scope>
    <source>
        <strain evidence="7 8">MCS10</strain>
    </source>
</reference>
<dbReference type="PANTHER" id="PTHR30055:SF234">
    <property type="entry name" value="HTH-TYPE TRANSCRIPTIONAL REGULATOR BETI"/>
    <property type="match status" value="1"/>
</dbReference>
<evidence type="ECO:0000256" key="5">
    <source>
        <dbReference type="SAM" id="MobiDB-lite"/>
    </source>
</evidence>